<dbReference type="RefSeq" id="WP_185679134.1">
    <property type="nucleotide sequence ID" value="NZ_JACLAX010000007.1"/>
</dbReference>
<keyword evidence="3" id="KW-1185">Reference proteome</keyword>
<gene>
    <name evidence="2" type="ORF">H7F53_08915</name>
</gene>
<feature type="signal peptide" evidence="1">
    <location>
        <begin position="1"/>
        <end position="28"/>
    </location>
</feature>
<reference evidence="2 3" key="1">
    <citation type="submission" date="2020-08" db="EMBL/GenBank/DDBJ databases">
        <title>The genome sequence of type strain Novosphingobium piscinae KCTC 42194.</title>
        <authorList>
            <person name="Liu Y."/>
        </authorList>
    </citation>
    <scope>NUCLEOTIDE SEQUENCE [LARGE SCALE GENOMIC DNA]</scope>
    <source>
        <strain evidence="2 3">KCTC 42194</strain>
    </source>
</reference>
<dbReference type="AlphaFoldDB" id="A0A7X1FYB6"/>
<evidence type="ECO:0000313" key="2">
    <source>
        <dbReference type="EMBL" id="MBC2669263.1"/>
    </source>
</evidence>
<keyword evidence="1" id="KW-0732">Signal</keyword>
<sequence>MPDNRRFTIRFGCAFLPAVLLFAAPAIAEPTPVTVRVISQDAKFVGDSTGGAQVILRDAESGHILAEGITAGGTGNTDRIMQSTGRSPLRATDDAAAFHATLDLVGPTLVELEVKGALGRPGSAVKVTAQRWMMPGVPMTTGDGWSIELPGLAVTPMASLEPEGLRITAKVEPMCGCPLIPGGLWDSADYEVEASLWQDGHQLRKARLAFATAPGGFAGVLPLPASGRYTLVLFGHNTVTGSSGLGRIEVQVP</sequence>
<feature type="chain" id="PRO_5030597907" evidence="1">
    <location>
        <begin position="29"/>
        <end position="253"/>
    </location>
</feature>
<organism evidence="2 3">
    <name type="scientific">Novosphingobium piscinae</name>
    <dbReference type="NCBI Taxonomy" id="1507448"/>
    <lineage>
        <taxon>Bacteria</taxon>
        <taxon>Pseudomonadati</taxon>
        <taxon>Pseudomonadota</taxon>
        <taxon>Alphaproteobacteria</taxon>
        <taxon>Sphingomonadales</taxon>
        <taxon>Sphingomonadaceae</taxon>
        <taxon>Novosphingobium</taxon>
    </lineage>
</organism>
<dbReference type="EMBL" id="JACLAX010000007">
    <property type="protein sequence ID" value="MBC2669263.1"/>
    <property type="molecule type" value="Genomic_DNA"/>
</dbReference>
<proteinExistence type="predicted"/>
<name>A0A7X1FYB6_9SPHN</name>
<evidence type="ECO:0000313" key="3">
    <source>
        <dbReference type="Proteomes" id="UP000551327"/>
    </source>
</evidence>
<protein>
    <submittedName>
        <fullName evidence="2">Uncharacterized protein</fullName>
    </submittedName>
</protein>
<accession>A0A7X1FYB6</accession>
<evidence type="ECO:0000256" key="1">
    <source>
        <dbReference type="SAM" id="SignalP"/>
    </source>
</evidence>
<dbReference type="Proteomes" id="UP000551327">
    <property type="component" value="Unassembled WGS sequence"/>
</dbReference>
<comment type="caution">
    <text evidence="2">The sequence shown here is derived from an EMBL/GenBank/DDBJ whole genome shotgun (WGS) entry which is preliminary data.</text>
</comment>